<dbReference type="Pfam" id="PF11938">
    <property type="entry name" value="DUF3456"/>
    <property type="match status" value="1"/>
</dbReference>
<dbReference type="PANTHER" id="PTHR15881:SF2">
    <property type="entry name" value="MARGINAL ZONE B- AND B1-CELL-SPECIFIC PROTEIN"/>
    <property type="match status" value="1"/>
</dbReference>
<dbReference type="KEGG" id="tad:TRIADDRAFT_61956"/>
<keyword evidence="1" id="KW-0732">Signal</keyword>
<protein>
    <recommendedName>
        <fullName evidence="2">DUF3456 domain-containing protein</fullName>
    </recommendedName>
</protein>
<evidence type="ECO:0000259" key="2">
    <source>
        <dbReference type="Pfam" id="PF11938"/>
    </source>
</evidence>
<dbReference type="eggNOG" id="ENOG502S4B7">
    <property type="taxonomic scope" value="Eukaryota"/>
</dbReference>
<sequence length="180" mass="20380">MRLLFSSTLFLVVFAGLVRGQEGAQPSGGIKFSTPDLTDEDYHSPTVPLQYRCAVCQAVAYQLEKALEKEQIKLIGRKRLSEVVYIDVLDKKCNGEWDGYGIKKVNGVNRFTGDGVPYENDFGFTQTGGKWPFRLTNECQNILGEVGEDEIYEAFYDGTPLKKFICLKKTKYCNKKHDEL</sequence>
<feature type="domain" description="DUF3456" evidence="2">
    <location>
        <begin position="78"/>
        <end position="173"/>
    </location>
</feature>
<gene>
    <name evidence="3" type="ORF">TRIADDRAFT_61956</name>
</gene>
<proteinExistence type="predicted"/>
<dbReference type="OMA" id="DYLRCDA"/>
<dbReference type="OrthoDB" id="448621at2759"/>
<dbReference type="EMBL" id="DS985270">
    <property type="protein sequence ID" value="EDV19587.1"/>
    <property type="molecule type" value="Genomic_DNA"/>
</dbReference>
<dbReference type="InterPro" id="IPR052682">
    <property type="entry name" value="MZB1"/>
</dbReference>
<name>B3SCF8_TRIAD</name>
<dbReference type="GO" id="GO:0005576">
    <property type="term" value="C:extracellular region"/>
    <property type="evidence" value="ECO:0000318"/>
    <property type="project" value="GO_Central"/>
</dbReference>
<feature type="signal peptide" evidence="1">
    <location>
        <begin position="1"/>
        <end position="20"/>
    </location>
</feature>
<accession>B3SCF8</accession>
<dbReference type="AlphaFoldDB" id="B3SCF8"/>
<dbReference type="RefSeq" id="XP_002117920.1">
    <property type="nucleotide sequence ID" value="XM_002117884.1"/>
</dbReference>
<dbReference type="FunCoup" id="B3SCF8">
    <property type="interactions" value="17"/>
</dbReference>
<evidence type="ECO:0000256" key="1">
    <source>
        <dbReference type="SAM" id="SignalP"/>
    </source>
</evidence>
<feature type="chain" id="PRO_5002797414" description="DUF3456 domain-containing protein" evidence="1">
    <location>
        <begin position="21"/>
        <end position="180"/>
    </location>
</feature>
<evidence type="ECO:0000313" key="3">
    <source>
        <dbReference type="EMBL" id="EDV19587.1"/>
    </source>
</evidence>
<dbReference type="InterPro" id="IPR021852">
    <property type="entry name" value="DUF3456"/>
</dbReference>
<dbReference type="GO" id="GO:0030888">
    <property type="term" value="P:regulation of B cell proliferation"/>
    <property type="evidence" value="ECO:0000318"/>
    <property type="project" value="GO_Central"/>
</dbReference>
<keyword evidence="4" id="KW-1185">Reference proteome</keyword>
<reference evidence="3 4" key="1">
    <citation type="journal article" date="2008" name="Nature">
        <title>The Trichoplax genome and the nature of placozoans.</title>
        <authorList>
            <person name="Srivastava M."/>
            <person name="Begovic E."/>
            <person name="Chapman J."/>
            <person name="Putnam N.H."/>
            <person name="Hellsten U."/>
            <person name="Kawashima T."/>
            <person name="Kuo A."/>
            <person name="Mitros T."/>
            <person name="Salamov A."/>
            <person name="Carpenter M.L."/>
            <person name="Signorovitch A.Y."/>
            <person name="Moreno M.A."/>
            <person name="Kamm K."/>
            <person name="Grimwood J."/>
            <person name="Schmutz J."/>
            <person name="Shapiro H."/>
            <person name="Grigoriev I.V."/>
            <person name="Buss L.W."/>
            <person name="Schierwater B."/>
            <person name="Dellaporta S.L."/>
            <person name="Rokhsar D.S."/>
        </authorList>
    </citation>
    <scope>NUCLEOTIDE SEQUENCE [LARGE SCALE GENOMIC DNA]</scope>
    <source>
        <strain evidence="3 4">Grell-BS-1999</strain>
    </source>
</reference>
<evidence type="ECO:0000313" key="4">
    <source>
        <dbReference type="Proteomes" id="UP000009022"/>
    </source>
</evidence>
<dbReference type="InParanoid" id="B3SCF8"/>
<dbReference type="CTD" id="6759154"/>
<dbReference type="GO" id="GO:0034663">
    <property type="term" value="C:endoplasmic reticulum chaperone complex"/>
    <property type="evidence" value="ECO:0000318"/>
    <property type="project" value="GO_Central"/>
</dbReference>
<dbReference type="HOGENOM" id="CLU_113467_1_0_1"/>
<dbReference type="GeneID" id="6759154"/>
<dbReference type="Proteomes" id="UP000009022">
    <property type="component" value="Unassembled WGS sequence"/>
</dbReference>
<dbReference type="PhylomeDB" id="B3SCF8"/>
<dbReference type="PANTHER" id="PTHR15881">
    <property type="entry name" value="MARGINAL ZONE B- AND B1-CELL-SPECIFIC PROTEIN"/>
    <property type="match status" value="1"/>
</dbReference>
<dbReference type="STRING" id="10228.B3SCF8"/>
<organism evidence="3 4">
    <name type="scientific">Trichoplax adhaerens</name>
    <name type="common">Trichoplax reptans</name>
    <dbReference type="NCBI Taxonomy" id="10228"/>
    <lineage>
        <taxon>Eukaryota</taxon>
        <taxon>Metazoa</taxon>
        <taxon>Placozoa</taxon>
        <taxon>Uniplacotomia</taxon>
        <taxon>Trichoplacea</taxon>
        <taxon>Trichoplacidae</taxon>
        <taxon>Trichoplax</taxon>
    </lineage>
</organism>